<name>A0ABU8M625_9PSEU</name>
<reference evidence="2 3" key="1">
    <citation type="submission" date="2024-03" db="EMBL/GenBank/DDBJ databases">
        <title>Actinomycetospora sp. OC33-EN07, a novel actinomycete isolated from wild orchid (Aerides multiflora).</title>
        <authorList>
            <person name="Suriyachadkun C."/>
        </authorList>
    </citation>
    <scope>NUCLEOTIDE SEQUENCE [LARGE SCALE GENOMIC DNA]</scope>
    <source>
        <strain evidence="2 3">OC33-EN07</strain>
    </source>
</reference>
<comment type="caution">
    <text evidence="2">The sequence shown here is derived from an EMBL/GenBank/DDBJ whole genome shotgun (WGS) entry which is preliminary data.</text>
</comment>
<feature type="domain" description="Putative T7SS secretion signal" evidence="1">
    <location>
        <begin position="3"/>
        <end position="176"/>
    </location>
</feature>
<dbReference type="InterPro" id="IPR038332">
    <property type="entry name" value="PPE_sf"/>
</dbReference>
<dbReference type="RefSeq" id="WP_337704155.1">
    <property type="nucleotide sequence ID" value="NZ_JBBEGM010000006.1"/>
</dbReference>
<protein>
    <submittedName>
        <fullName evidence="2">T7SS-secreted protein</fullName>
    </submittedName>
</protein>
<gene>
    <name evidence="2" type="ORF">WCD58_16565</name>
</gene>
<dbReference type="Gene3D" id="1.20.1260.20">
    <property type="entry name" value="PPE superfamily"/>
    <property type="match status" value="1"/>
</dbReference>
<organism evidence="2 3">
    <name type="scientific">Actinomycetospora flava</name>
    <dbReference type="NCBI Taxonomy" id="3129232"/>
    <lineage>
        <taxon>Bacteria</taxon>
        <taxon>Bacillati</taxon>
        <taxon>Actinomycetota</taxon>
        <taxon>Actinomycetes</taxon>
        <taxon>Pseudonocardiales</taxon>
        <taxon>Pseudonocardiaceae</taxon>
        <taxon>Actinomycetospora</taxon>
    </lineage>
</organism>
<dbReference type="InterPro" id="IPR049082">
    <property type="entry name" value="T7SS_signal"/>
</dbReference>
<evidence type="ECO:0000259" key="1">
    <source>
        <dbReference type="Pfam" id="PF21725"/>
    </source>
</evidence>
<dbReference type="Proteomes" id="UP001369736">
    <property type="component" value="Unassembled WGS sequence"/>
</dbReference>
<accession>A0ABU8M625</accession>
<proteinExistence type="predicted"/>
<evidence type="ECO:0000313" key="3">
    <source>
        <dbReference type="Proteomes" id="UP001369736"/>
    </source>
</evidence>
<dbReference type="EMBL" id="JBBEGM010000006">
    <property type="protein sequence ID" value="MEJ2862787.1"/>
    <property type="molecule type" value="Genomic_DNA"/>
</dbReference>
<evidence type="ECO:0000313" key="2">
    <source>
        <dbReference type="EMBL" id="MEJ2862787.1"/>
    </source>
</evidence>
<keyword evidence="3" id="KW-1185">Reference proteome</keyword>
<dbReference type="Pfam" id="PF21725">
    <property type="entry name" value="T7SS_signal"/>
    <property type="match status" value="1"/>
</dbReference>
<sequence length="384" mass="38367">MAELGATEDPAALVPGNPIVLRTAGETYRRYAQMLGDAAAGLGRLGTPEGWSGPAADRFRAAFAPQPQRWQDAATAFGEAVRVVDAHAEAVEWARGRAGEAVARWQEAQAASTTARAQYDQAVAAGATAIPFVDPGDGARADAQAILAQARQHVRDSGDAAAGVVTAACAAAPAAPGFWGELADGAGAVAAGLGNAGASLGNALLNHPGNVAAMFGGGALASVSAVGVAGSVGVTATGVGAPVGVPFGALSAAGVATGAAIAGLGAADTVQHALTDDRVAPFSVAADADAGEDAPLAPADRLTSVGVPGAQKRVRELPDEEAVVELYEELAETGKPVEWTGYAGQAPVRLEDGTIIGLRQSNHHASTIDVKLPNGEQWKVHIPR</sequence>